<keyword evidence="5" id="KW-0804">Transcription</keyword>
<dbReference type="Pfam" id="PF08281">
    <property type="entry name" value="Sigma70_r4_2"/>
    <property type="match status" value="1"/>
</dbReference>
<dbReference type="Gene3D" id="1.10.10.10">
    <property type="entry name" value="Winged helix-like DNA-binding domain superfamily/Winged helix DNA-binding domain"/>
    <property type="match status" value="1"/>
</dbReference>
<dbReference type="KEGG" id="bgok:Pr1d_42310"/>
<protein>
    <submittedName>
        <fullName evidence="8">ECF RNA polymerase sigma-E factor</fullName>
    </submittedName>
</protein>
<evidence type="ECO:0000259" key="7">
    <source>
        <dbReference type="Pfam" id="PF08281"/>
    </source>
</evidence>
<sequence length="201" mass="22728">MNRENDTWVAELSQGGVVRELALADLREVLLRNLHKALSNRAHCDESFLEDAAQDALVRILSRLDQFQGRSRFVTWATSIAINVALGELRRSRWKDVSLDAVLVDADFVPTRAIDSSPDPESQAQQQELFDKMHELIETNLTERQRTVLLAELRGMPQDEIARHLGSNRNAVYKLTHDARKKLKSALQSAGYRADDLASTH</sequence>
<dbReference type="Pfam" id="PF04542">
    <property type="entry name" value="Sigma70_r2"/>
    <property type="match status" value="1"/>
</dbReference>
<feature type="domain" description="RNA polymerase sigma-70 region 2" evidence="6">
    <location>
        <begin position="32"/>
        <end position="94"/>
    </location>
</feature>
<dbReference type="SUPFAM" id="SSF88946">
    <property type="entry name" value="Sigma2 domain of RNA polymerase sigma factors"/>
    <property type="match status" value="1"/>
</dbReference>
<proteinExistence type="inferred from homology"/>
<reference evidence="8 9" key="1">
    <citation type="submission" date="2019-08" db="EMBL/GenBank/DDBJ databases">
        <title>Deep-cultivation of Planctomycetes and their phenomic and genomic characterization uncovers novel biology.</title>
        <authorList>
            <person name="Wiegand S."/>
            <person name="Jogler M."/>
            <person name="Boedeker C."/>
            <person name="Pinto D."/>
            <person name="Vollmers J."/>
            <person name="Rivas-Marin E."/>
            <person name="Kohn T."/>
            <person name="Peeters S.H."/>
            <person name="Heuer A."/>
            <person name="Rast P."/>
            <person name="Oberbeckmann S."/>
            <person name="Bunk B."/>
            <person name="Jeske O."/>
            <person name="Meyerdierks A."/>
            <person name="Storesund J.E."/>
            <person name="Kallscheuer N."/>
            <person name="Luecker S."/>
            <person name="Lage O.M."/>
            <person name="Pohl T."/>
            <person name="Merkel B.J."/>
            <person name="Hornburger P."/>
            <person name="Mueller R.-W."/>
            <person name="Bruemmer F."/>
            <person name="Labrenz M."/>
            <person name="Spormann A.M."/>
            <person name="Op den Camp H."/>
            <person name="Overmann J."/>
            <person name="Amann R."/>
            <person name="Jetten M.S.M."/>
            <person name="Mascher T."/>
            <person name="Medema M.H."/>
            <person name="Devos D.P."/>
            <person name="Kaster A.-K."/>
            <person name="Ovreas L."/>
            <person name="Rohde M."/>
            <person name="Galperin M.Y."/>
            <person name="Jogler C."/>
        </authorList>
    </citation>
    <scope>NUCLEOTIDE SEQUENCE [LARGE SCALE GENOMIC DNA]</scope>
    <source>
        <strain evidence="8 9">Pr1d</strain>
    </source>
</reference>
<comment type="similarity">
    <text evidence="1">Belongs to the sigma-70 factor family. ECF subfamily.</text>
</comment>
<evidence type="ECO:0000256" key="2">
    <source>
        <dbReference type="ARBA" id="ARBA00023015"/>
    </source>
</evidence>
<dbReference type="InterPro" id="IPR007627">
    <property type="entry name" value="RNA_pol_sigma70_r2"/>
</dbReference>
<dbReference type="InterPro" id="IPR013249">
    <property type="entry name" value="RNA_pol_sigma70_r4_t2"/>
</dbReference>
<organism evidence="8 9">
    <name type="scientific">Bythopirellula goksoeyrii</name>
    <dbReference type="NCBI Taxonomy" id="1400387"/>
    <lineage>
        <taxon>Bacteria</taxon>
        <taxon>Pseudomonadati</taxon>
        <taxon>Planctomycetota</taxon>
        <taxon>Planctomycetia</taxon>
        <taxon>Pirellulales</taxon>
        <taxon>Lacipirellulaceae</taxon>
        <taxon>Bythopirellula</taxon>
    </lineage>
</organism>
<evidence type="ECO:0000313" key="9">
    <source>
        <dbReference type="Proteomes" id="UP000323917"/>
    </source>
</evidence>
<dbReference type="Proteomes" id="UP000323917">
    <property type="component" value="Chromosome"/>
</dbReference>
<gene>
    <name evidence="8" type="primary">rpoE_3</name>
    <name evidence="8" type="ORF">Pr1d_42310</name>
</gene>
<evidence type="ECO:0000256" key="5">
    <source>
        <dbReference type="ARBA" id="ARBA00023163"/>
    </source>
</evidence>
<dbReference type="Gene3D" id="1.10.1740.10">
    <property type="match status" value="1"/>
</dbReference>
<evidence type="ECO:0000256" key="1">
    <source>
        <dbReference type="ARBA" id="ARBA00010641"/>
    </source>
</evidence>
<dbReference type="InterPro" id="IPR013325">
    <property type="entry name" value="RNA_pol_sigma_r2"/>
</dbReference>
<evidence type="ECO:0000256" key="3">
    <source>
        <dbReference type="ARBA" id="ARBA00023082"/>
    </source>
</evidence>
<dbReference type="EMBL" id="CP042913">
    <property type="protein sequence ID" value="QEG36892.1"/>
    <property type="molecule type" value="Genomic_DNA"/>
</dbReference>
<name>A0A5B9QH10_9BACT</name>
<dbReference type="NCBIfam" id="TIGR02937">
    <property type="entry name" value="sigma70-ECF"/>
    <property type="match status" value="1"/>
</dbReference>
<evidence type="ECO:0000256" key="4">
    <source>
        <dbReference type="ARBA" id="ARBA00023125"/>
    </source>
</evidence>
<dbReference type="AlphaFoldDB" id="A0A5B9QH10"/>
<dbReference type="InterPro" id="IPR013324">
    <property type="entry name" value="RNA_pol_sigma_r3/r4-like"/>
</dbReference>
<evidence type="ECO:0000313" key="8">
    <source>
        <dbReference type="EMBL" id="QEG36892.1"/>
    </source>
</evidence>
<dbReference type="GO" id="GO:0006352">
    <property type="term" value="P:DNA-templated transcription initiation"/>
    <property type="evidence" value="ECO:0007669"/>
    <property type="project" value="InterPro"/>
</dbReference>
<feature type="domain" description="RNA polymerase sigma factor 70 region 4 type 2" evidence="7">
    <location>
        <begin position="141"/>
        <end position="183"/>
    </location>
</feature>
<keyword evidence="2" id="KW-0805">Transcription regulation</keyword>
<dbReference type="GO" id="GO:0003677">
    <property type="term" value="F:DNA binding"/>
    <property type="evidence" value="ECO:0007669"/>
    <property type="project" value="UniProtKB-KW"/>
</dbReference>
<evidence type="ECO:0000259" key="6">
    <source>
        <dbReference type="Pfam" id="PF04542"/>
    </source>
</evidence>
<dbReference type="GO" id="GO:0016987">
    <property type="term" value="F:sigma factor activity"/>
    <property type="evidence" value="ECO:0007669"/>
    <property type="project" value="UniProtKB-KW"/>
</dbReference>
<dbReference type="PANTHER" id="PTHR43133">
    <property type="entry name" value="RNA POLYMERASE ECF-TYPE SIGMA FACTO"/>
    <property type="match status" value="1"/>
</dbReference>
<dbReference type="PANTHER" id="PTHR43133:SF8">
    <property type="entry name" value="RNA POLYMERASE SIGMA FACTOR HI_1459-RELATED"/>
    <property type="match status" value="1"/>
</dbReference>
<keyword evidence="4" id="KW-0238">DNA-binding</keyword>
<keyword evidence="3" id="KW-0731">Sigma factor</keyword>
<dbReference type="InterPro" id="IPR014284">
    <property type="entry name" value="RNA_pol_sigma-70_dom"/>
</dbReference>
<keyword evidence="9" id="KW-1185">Reference proteome</keyword>
<dbReference type="InterPro" id="IPR036388">
    <property type="entry name" value="WH-like_DNA-bd_sf"/>
</dbReference>
<accession>A0A5B9QH10</accession>
<dbReference type="InterPro" id="IPR039425">
    <property type="entry name" value="RNA_pol_sigma-70-like"/>
</dbReference>
<dbReference type="SUPFAM" id="SSF88659">
    <property type="entry name" value="Sigma3 and sigma4 domains of RNA polymerase sigma factors"/>
    <property type="match status" value="1"/>
</dbReference>
<dbReference type="RefSeq" id="WP_168205372.1">
    <property type="nucleotide sequence ID" value="NZ_CP042913.1"/>
</dbReference>